<accession>A0A498JE55</accession>
<keyword evidence="2" id="KW-1185">Reference proteome</keyword>
<comment type="caution">
    <text evidence="1">The sequence shown here is derived from an EMBL/GenBank/DDBJ whole genome shotgun (WGS) entry which is preliminary data.</text>
</comment>
<organism evidence="1 2">
    <name type="scientific">Malus domestica</name>
    <name type="common">Apple</name>
    <name type="synonym">Pyrus malus</name>
    <dbReference type="NCBI Taxonomy" id="3750"/>
    <lineage>
        <taxon>Eukaryota</taxon>
        <taxon>Viridiplantae</taxon>
        <taxon>Streptophyta</taxon>
        <taxon>Embryophyta</taxon>
        <taxon>Tracheophyta</taxon>
        <taxon>Spermatophyta</taxon>
        <taxon>Magnoliopsida</taxon>
        <taxon>eudicotyledons</taxon>
        <taxon>Gunneridae</taxon>
        <taxon>Pentapetalae</taxon>
        <taxon>rosids</taxon>
        <taxon>fabids</taxon>
        <taxon>Rosales</taxon>
        <taxon>Rosaceae</taxon>
        <taxon>Amygdaloideae</taxon>
        <taxon>Maleae</taxon>
        <taxon>Malus</taxon>
    </lineage>
</organism>
<proteinExistence type="predicted"/>
<reference evidence="1 2" key="1">
    <citation type="submission" date="2018-10" db="EMBL/GenBank/DDBJ databases">
        <title>A high-quality apple genome assembly.</title>
        <authorList>
            <person name="Hu J."/>
        </authorList>
    </citation>
    <scope>NUCLEOTIDE SEQUENCE [LARGE SCALE GENOMIC DNA]</scope>
    <source>
        <strain evidence="2">cv. HFTH1</strain>
        <tissue evidence="1">Young leaf</tissue>
    </source>
</reference>
<dbReference type="Proteomes" id="UP000290289">
    <property type="component" value="Chromosome 7"/>
</dbReference>
<evidence type="ECO:0000313" key="2">
    <source>
        <dbReference type="Proteomes" id="UP000290289"/>
    </source>
</evidence>
<name>A0A498JE55_MALDO</name>
<protein>
    <submittedName>
        <fullName evidence="1">Uncharacterized protein</fullName>
    </submittedName>
</protein>
<gene>
    <name evidence="1" type="ORF">DVH24_015857</name>
</gene>
<dbReference type="EMBL" id="RDQH01000333">
    <property type="protein sequence ID" value="RXH93790.1"/>
    <property type="molecule type" value="Genomic_DNA"/>
</dbReference>
<dbReference type="AlphaFoldDB" id="A0A498JE55"/>
<sequence length="79" mass="9209">MLFFIQELELYLVSRASKHQLLMVPRFGEPDLHIQGLLRSLQDLLSLSSRTLRDGLRSKMKDLSNYKRDAIAKKFSSKE</sequence>
<evidence type="ECO:0000313" key="1">
    <source>
        <dbReference type="EMBL" id="RXH93790.1"/>
    </source>
</evidence>